<organism evidence="1 2">
    <name type="scientific">Mycena sanguinolenta</name>
    <dbReference type="NCBI Taxonomy" id="230812"/>
    <lineage>
        <taxon>Eukaryota</taxon>
        <taxon>Fungi</taxon>
        <taxon>Dikarya</taxon>
        <taxon>Basidiomycota</taxon>
        <taxon>Agaricomycotina</taxon>
        <taxon>Agaricomycetes</taxon>
        <taxon>Agaricomycetidae</taxon>
        <taxon>Agaricales</taxon>
        <taxon>Marasmiineae</taxon>
        <taxon>Mycenaceae</taxon>
        <taxon>Mycena</taxon>
    </lineage>
</organism>
<keyword evidence="2" id="KW-1185">Reference proteome</keyword>
<protein>
    <submittedName>
        <fullName evidence="1">Uncharacterized protein</fullName>
    </submittedName>
</protein>
<dbReference type="EMBL" id="JACAZH010000009">
    <property type="protein sequence ID" value="KAF7359367.1"/>
    <property type="molecule type" value="Genomic_DNA"/>
</dbReference>
<sequence length="84" mass="9154">MRLLLSTTTLFILSLISAFYLAQFNFTIPSLLSRILPGRSESSPSASPSSATPSAANMTDAAINLQALQQKWRKTLDELPSTPR</sequence>
<evidence type="ECO:0000313" key="1">
    <source>
        <dbReference type="EMBL" id="KAF7359367.1"/>
    </source>
</evidence>
<dbReference type="Proteomes" id="UP000623467">
    <property type="component" value="Unassembled WGS sequence"/>
</dbReference>
<reference evidence="1" key="1">
    <citation type="submission" date="2020-05" db="EMBL/GenBank/DDBJ databases">
        <title>Mycena genomes resolve the evolution of fungal bioluminescence.</title>
        <authorList>
            <person name="Tsai I.J."/>
        </authorList>
    </citation>
    <scope>NUCLEOTIDE SEQUENCE</scope>
    <source>
        <strain evidence="1">160909Yilan</strain>
    </source>
</reference>
<gene>
    <name evidence="1" type="ORF">MSAN_01279300</name>
</gene>
<evidence type="ECO:0000313" key="2">
    <source>
        <dbReference type="Proteomes" id="UP000623467"/>
    </source>
</evidence>
<name>A0A8H7D4T3_9AGAR</name>
<proteinExistence type="predicted"/>
<dbReference type="AlphaFoldDB" id="A0A8H7D4T3"/>
<accession>A0A8H7D4T3</accession>
<comment type="caution">
    <text evidence="1">The sequence shown here is derived from an EMBL/GenBank/DDBJ whole genome shotgun (WGS) entry which is preliminary data.</text>
</comment>